<organism evidence="1 2">
    <name type="scientific">Pararhodobacter oceanensis</name>
    <dbReference type="NCBI Taxonomy" id="2172121"/>
    <lineage>
        <taxon>Bacteria</taxon>
        <taxon>Pseudomonadati</taxon>
        <taxon>Pseudomonadota</taxon>
        <taxon>Alphaproteobacteria</taxon>
        <taxon>Rhodobacterales</taxon>
        <taxon>Paracoccaceae</taxon>
        <taxon>Pararhodobacter</taxon>
    </lineage>
</organism>
<evidence type="ECO:0000313" key="1">
    <source>
        <dbReference type="EMBL" id="PVH27421.1"/>
    </source>
</evidence>
<dbReference type="Pfam" id="PF06226">
    <property type="entry name" value="DUF1007"/>
    <property type="match status" value="1"/>
</dbReference>
<evidence type="ECO:0008006" key="3">
    <source>
        <dbReference type="Google" id="ProtNLM"/>
    </source>
</evidence>
<dbReference type="AlphaFoldDB" id="A0A2T8HPQ1"/>
<comment type="caution">
    <text evidence="1">The sequence shown here is derived from an EMBL/GenBank/DDBJ whole genome shotgun (WGS) entry which is preliminary data.</text>
</comment>
<reference evidence="1 2" key="1">
    <citation type="submission" date="2018-04" db="EMBL/GenBank/DDBJ databases">
        <title>Pararhodobacter oceanense sp. nov., isolated from marine intertidal sediment.</title>
        <authorList>
            <person name="Wang X.-L."/>
            <person name="Du Z.-J."/>
        </authorList>
    </citation>
    <scope>NUCLEOTIDE SEQUENCE [LARGE SCALE GENOMIC DNA]</scope>
    <source>
        <strain evidence="1 2">AM505</strain>
    </source>
</reference>
<proteinExistence type="predicted"/>
<gene>
    <name evidence="1" type="ORF">DDE20_17505</name>
</gene>
<evidence type="ECO:0000313" key="2">
    <source>
        <dbReference type="Proteomes" id="UP000245911"/>
    </source>
</evidence>
<name>A0A2T8HPQ1_9RHOB</name>
<dbReference type="EMBL" id="QDKM01000013">
    <property type="protein sequence ID" value="PVH27421.1"/>
    <property type="molecule type" value="Genomic_DNA"/>
</dbReference>
<dbReference type="Proteomes" id="UP000245911">
    <property type="component" value="Unassembled WGS sequence"/>
</dbReference>
<sequence length="204" mass="22379">MCLGQSAGAHPHVFVDAKAGFLFTGQGKLRALRISWTYDAFTTLFLIDALDLDRDGDGQLNDEDRAAIVAGETDWPPDYNGDVYLEVAGQPRVLTRPENAVAGMEGDQITIVFDLPLAEPETLDGNPAVLRLYDPVYYYAYQILPDDTLLQDLPRACEAAVIPFEPDSASAALQAKLAALSREETPEQEDVGRLFSDQVRLTCE</sequence>
<protein>
    <recommendedName>
        <fullName evidence="3">DUF1007 domain-containing protein</fullName>
    </recommendedName>
</protein>
<keyword evidence="2" id="KW-1185">Reference proteome</keyword>
<dbReference type="InterPro" id="IPR010412">
    <property type="entry name" value="DUF1007"/>
</dbReference>
<accession>A0A2T8HPQ1</accession>